<name>A0ABV3ZV50_9BURK</name>
<gene>
    <name evidence="1" type="ORF">AB6724_09015</name>
</gene>
<reference evidence="1 2" key="1">
    <citation type="journal article" date="2013" name="Int. J. Syst. Evol. Microbiol.">
        <title>Comamonas guangdongensis sp. nov., isolated from subterranean forest sediment, and emended description of the genus Comamonas.</title>
        <authorList>
            <person name="Zhang J."/>
            <person name="Wang Y."/>
            <person name="Zhou S."/>
            <person name="Wu C."/>
            <person name="He J."/>
            <person name="Li F."/>
        </authorList>
    </citation>
    <scope>NUCLEOTIDE SEQUENCE [LARGE SCALE GENOMIC DNA]</scope>
    <source>
        <strain evidence="1 2">CCTCC AB2011133</strain>
    </source>
</reference>
<proteinExistence type="predicted"/>
<sequence>MTKTTPPAEDHLCAACAGIQRNWRKAPGHAELMQRGNRKEERGSTSVTVTRYVCEHCGTVWDYENNKQDQRKGWSVVGRV</sequence>
<dbReference type="RefSeq" id="WP_369338181.1">
    <property type="nucleotide sequence ID" value="NZ_JBFYGN010000008.1"/>
</dbReference>
<evidence type="ECO:0000313" key="2">
    <source>
        <dbReference type="Proteomes" id="UP001561046"/>
    </source>
</evidence>
<protein>
    <submittedName>
        <fullName evidence="1">Uncharacterized protein</fullName>
    </submittedName>
</protein>
<evidence type="ECO:0000313" key="1">
    <source>
        <dbReference type="EMBL" id="MEX8192981.1"/>
    </source>
</evidence>
<comment type="caution">
    <text evidence="1">The sequence shown here is derived from an EMBL/GenBank/DDBJ whole genome shotgun (WGS) entry which is preliminary data.</text>
</comment>
<keyword evidence="2" id="KW-1185">Reference proteome</keyword>
<organism evidence="1 2">
    <name type="scientific">Comamonas guangdongensis</name>
    <dbReference type="NCBI Taxonomy" id="510515"/>
    <lineage>
        <taxon>Bacteria</taxon>
        <taxon>Pseudomonadati</taxon>
        <taxon>Pseudomonadota</taxon>
        <taxon>Betaproteobacteria</taxon>
        <taxon>Burkholderiales</taxon>
        <taxon>Comamonadaceae</taxon>
        <taxon>Comamonas</taxon>
    </lineage>
</organism>
<dbReference type="Proteomes" id="UP001561046">
    <property type="component" value="Unassembled WGS sequence"/>
</dbReference>
<accession>A0ABV3ZV50</accession>
<dbReference type="EMBL" id="JBFYGN010000008">
    <property type="protein sequence ID" value="MEX8192981.1"/>
    <property type="molecule type" value="Genomic_DNA"/>
</dbReference>